<name>Q93334_CAEEL</name>
<dbReference type="PIR" id="T19753">
    <property type="entry name" value="T19753"/>
</dbReference>
<sequence length="90" mass="10189">MKEHVQSVFGKALRTIAEIEGEKCDALDKVLKCVLPRVEEKCGREAVTIMESSILVGYLSTQRREPLASQFKGFNVETSKKCLKLHEHIE</sequence>
<dbReference type="AlphaFoldDB" id="Q93334"/>
<protein>
    <submittedName>
        <fullName evidence="1">Saposin B-type domain-containing protein</fullName>
    </submittedName>
</protein>
<gene>
    <name evidence="1 3" type="ORF">C35C5.8</name>
    <name evidence="1" type="ORF">CELE_C35C5.8</name>
</gene>
<dbReference type="CTD" id="181342"/>
<dbReference type="PeptideAtlas" id="Q93334"/>
<reference evidence="1 2" key="1">
    <citation type="journal article" date="1998" name="Science">
        <title>Genome sequence of the nematode C. elegans: a platform for investigating biology.</title>
        <authorList>
            <consortium name="The C. elegans sequencing consortium"/>
            <person name="Sulson J.E."/>
            <person name="Waterston R."/>
        </authorList>
    </citation>
    <scope>NUCLEOTIDE SEQUENCE [LARGE SCALE GENOMIC DNA]</scope>
    <source>
        <strain evidence="1 2">Bristol N2</strain>
    </source>
</reference>
<dbReference type="RefSeq" id="NP_001379169.1">
    <property type="nucleotide sequence ID" value="NM_001392847.1"/>
</dbReference>
<evidence type="ECO:0007829" key="4">
    <source>
        <dbReference type="PeptideAtlas" id="Q93334"/>
    </source>
</evidence>
<dbReference type="AGR" id="WB:WBGene00007957"/>
<dbReference type="KEGG" id="cel:CELE_C35C5.8"/>
<keyword evidence="2" id="KW-1185">Reference proteome</keyword>
<dbReference type="Bgee" id="WBGene00007957">
    <property type="expression patterns" value="Expressed in larva and 2 other cell types or tissues"/>
</dbReference>
<dbReference type="Proteomes" id="UP000001940">
    <property type="component" value="Chromosome X"/>
</dbReference>
<dbReference type="ExpressionAtlas" id="Q93334">
    <property type="expression patterns" value="baseline and differential"/>
</dbReference>
<dbReference type="HOGENOM" id="CLU_826977_0_0_1"/>
<dbReference type="UCSC" id="C35C5.8a">
    <property type="organism name" value="c. elegans"/>
</dbReference>
<evidence type="ECO:0000313" key="2">
    <source>
        <dbReference type="Proteomes" id="UP000001940"/>
    </source>
</evidence>
<evidence type="ECO:0000313" key="1">
    <source>
        <dbReference type="EMBL" id="CAB01690.2"/>
    </source>
</evidence>
<proteinExistence type="evidence at protein level"/>
<accession>Q93334</accession>
<dbReference type="WormBase" id="C35C5.8b">
    <property type="protein sequence ID" value="CE34161"/>
    <property type="gene ID" value="WBGene00007957"/>
</dbReference>
<dbReference type="GeneID" id="181342"/>
<keyword evidence="4" id="KW-1267">Proteomics identification</keyword>
<organism evidence="1 2">
    <name type="scientific">Caenorhabditis elegans</name>
    <dbReference type="NCBI Taxonomy" id="6239"/>
    <lineage>
        <taxon>Eukaryota</taxon>
        <taxon>Metazoa</taxon>
        <taxon>Ecdysozoa</taxon>
        <taxon>Nematoda</taxon>
        <taxon>Chromadorea</taxon>
        <taxon>Rhabditida</taxon>
        <taxon>Rhabditina</taxon>
        <taxon>Rhabditomorpha</taxon>
        <taxon>Rhabditoidea</taxon>
        <taxon>Rhabditidae</taxon>
        <taxon>Peloderinae</taxon>
        <taxon>Caenorhabditis</taxon>
    </lineage>
</organism>
<evidence type="ECO:0000313" key="3">
    <source>
        <dbReference type="WormBase" id="C35C5.8b"/>
    </source>
</evidence>
<dbReference type="OrthoDB" id="5791451at2759"/>
<dbReference type="EMBL" id="BX284606">
    <property type="protein sequence ID" value="CAB01690.2"/>
    <property type="molecule type" value="Genomic_DNA"/>
</dbReference>